<accession>A0ACC2JPM1</accession>
<dbReference type="Proteomes" id="UP001153332">
    <property type="component" value="Unassembled WGS sequence"/>
</dbReference>
<sequence>MFNLHSPHPLALVAFVIGLGLLASWANEIRERFSSLSWSSLLPSSAGIDWTTLWIDTFRLYIIPVASLVFQSLFGFINSFGYYIVQSVKYVVWAWSDNYNWWPDAKIEERNRILAEQAAERLKKRMPYELACRLREENKQKWDAELRRREQEDNQPRSGTTWRVDRPRQGVDYRLSQIIPDPLCARGPDGALQRVQQHLAEAQRERERAQEWDEYCASHRLVKYVQEREAYIPPDVFRTPEGTLRHPIDAQMKLDELNTMRSSYMEAARADFNNSRSMRDSVSPQVPVGNTETAVVPFQPAASFNAPSQPVVPFHPAPCFSVPSMPVVPFRPAHRFSRPYLPMVPSQDIQQVPEQPKFITSTSPKFSVVNLPMLSKLAEKANTKVQFVTTADTQMDIDYEEQPSKPTCNAVALAVALAKPVYESTVKPVNDDPANYQEDDPMDGTSPMLDDIIDRLSNLHILPSFGESITSPRHPLAWISGKRAIAPLPSRVLLAPIPAFFPAPHFTATGILGRLPLPSFSMASPTGFPAKYATSLPTGFSAAAIPTGYSTGFSNRPSTGFPARFSTGSPAGFSAGSSTGSPNRPSTGFATGISPSPSVPTGISPGVSTGISTGAATGAPTGSATGSATGFHNRSPTGFPTGISNGVSTGISTGISTTSAVARPTNPSLPTAGVKPRITYKIPIIPGLSDPPPPTMSSLRETTRTIPGLTHVPSATAPTPTNTVQTTAVLPASKAVAPVMTPSQIAPVMKPSQIIPIMTYPQSAPAPIPPASTPATSTSASKPVLTTTAVTQSTPTKPIYKSPYAPKNPSCLRTPVRPWESTGFRTAAGPRVSPTTTSDSPTGLVAIVPVPKDFTMPTSDDPTDFPANTAAPAVPTASGFTFSAPSTNPSTVPAVQVVPQATSFTFSAASEKPPAFPAVPSAPQTSAFTFSAPSMNPTTASVVPSAPKTSAFTFSAAFTNPSTIPAAPTVPQATPFTFSGPTGVPPNVSTATVPTAPVFSFNNSTPQAGWTFQIPTIPTATATLPTLSFPDFTPQLSQKQPGERPLTRAQKKARKEVRKRAPKKPQARSQVPDQAPDSPMSDLTDLTDYDTDELEEELDRLWGRQHHSERQNKQRRRGRRHSSPVPNYTDDPEYNRQLDIELFGSEYYTSSSELTSESGSSYDEDELINEWNAIDEPMGDAGDAPQQFSEADKADLDRVLWGDKPPPASQSRSNVPYSQWTKNAKDELDDELMGTFDPEALFAEMREYERSRDMGIGHVPGPAPTYADDPMDIAKSGADVNPRPNKRR</sequence>
<proteinExistence type="predicted"/>
<evidence type="ECO:0000313" key="2">
    <source>
        <dbReference type="Proteomes" id="UP001153332"/>
    </source>
</evidence>
<name>A0ACC2JPM1_9PEZI</name>
<reference evidence="1" key="1">
    <citation type="submission" date="2022-12" db="EMBL/GenBank/DDBJ databases">
        <title>Genome Sequence of Lasiodiplodia mahajangana.</title>
        <authorList>
            <person name="Buettner E."/>
        </authorList>
    </citation>
    <scope>NUCLEOTIDE SEQUENCE</scope>
    <source>
        <strain evidence="1">VT137</strain>
    </source>
</reference>
<keyword evidence="2" id="KW-1185">Reference proteome</keyword>
<evidence type="ECO:0000313" key="1">
    <source>
        <dbReference type="EMBL" id="KAJ8129456.1"/>
    </source>
</evidence>
<gene>
    <name evidence="1" type="ORF">O1611_g4173</name>
</gene>
<organism evidence="1 2">
    <name type="scientific">Lasiodiplodia mahajangana</name>
    <dbReference type="NCBI Taxonomy" id="1108764"/>
    <lineage>
        <taxon>Eukaryota</taxon>
        <taxon>Fungi</taxon>
        <taxon>Dikarya</taxon>
        <taxon>Ascomycota</taxon>
        <taxon>Pezizomycotina</taxon>
        <taxon>Dothideomycetes</taxon>
        <taxon>Dothideomycetes incertae sedis</taxon>
        <taxon>Botryosphaeriales</taxon>
        <taxon>Botryosphaeriaceae</taxon>
        <taxon>Lasiodiplodia</taxon>
    </lineage>
</organism>
<comment type="caution">
    <text evidence="1">The sequence shown here is derived from an EMBL/GenBank/DDBJ whole genome shotgun (WGS) entry which is preliminary data.</text>
</comment>
<dbReference type="EMBL" id="JAPUUL010000756">
    <property type="protein sequence ID" value="KAJ8129456.1"/>
    <property type="molecule type" value="Genomic_DNA"/>
</dbReference>
<protein>
    <submittedName>
        <fullName evidence="1">Uncharacterized protein</fullName>
    </submittedName>
</protein>